<dbReference type="SUPFAM" id="SSF48726">
    <property type="entry name" value="Immunoglobulin"/>
    <property type="match status" value="2"/>
</dbReference>
<dbReference type="Proteomes" id="UP000242638">
    <property type="component" value="Unassembled WGS sequence"/>
</dbReference>
<keyword evidence="4" id="KW-1185">Reference proteome</keyword>
<dbReference type="PANTHER" id="PTHR46484:SF1">
    <property type="entry name" value="SCHWANN CELL MYELIN PROTEIN-RELATED"/>
    <property type="match status" value="1"/>
</dbReference>
<dbReference type="GeneTree" id="ENSGT01030000234968"/>
<reference evidence="3" key="3">
    <citation type="submission" date="2025-09" db="UniProtKB">
        <authorList>
            <consortium name="Ensembl"/>
        </authorList>
    </citation>
    <scope>IDENTIFICATION</scope>
    <source>
        <strain evidence="3">Guanapo</strain>
    </source>
</reference>
<protein>
    <recommendedName>
        <fullName evidence="2">Ig-like domain-containing protein</fullName>
    </recommendedName>
</protein>
<proteinExistence type="predicted"/>
<reference evidence="4" key="1">
    <citation type="submission" date="2013-11" db="EMBL/GenBank/DDBJ databases">
        <title>The genomic landscape of the Guanapo guppy.</title>
        <authorList>
            <person name="Kuenstner A."/>
            <person name="Dreyer C."/>
        </authorList>
    </citation>
    <scope>NUCLEOTIDE SEQUENCE</scope>
    <source>
        <strain evidence="4">Guanapo</strain>
    </source>
</reference>
<dbReference type="AlphaFoldDB" id="A0A3P9N7S6"/>
<dbReference type="InterPro" id="IPR036179">
    <property type="entry name" value="Ig-like_dom_sf"/>
</dbReference>
<name>A0A3P9N7S6_POERE</name>
<evidence type="ECO:0000313" key="4">
    <source>
        <dbReference type="Proteomes" id="UP000242638"/>
    </source>
</evidence>
<feature type="region of interest" description="Disordered" evidence="1">
    <location>
        <begin position="1"/>
        <end position="29"/>
    </location>
</feature>
<sequence length="273" mass="31226">LDNAMPLPQIKSNKSRKGREQSQSSDKDWHISVPSKIPVLQGSCVVIPCEYVYPKTSKIFKTWLGYWKRGNTVVASNFHNFKLTREFHHRTRIKGALESGNCTWQLNHVRKTDTGPFYFKIEIPQYKSFTFSNNKVTLDIYLPEPPIMSVAVLNKVTATCKVAHVCPSSPPKLFWSHSGMIKTKSKKENKWLWTTKSTITFTPQEADFNKPLNCTVRFHGRKTTKGSVSPFVTISGCRGVDPNGYHEMSLMISREYKVQAAQVNNEARNSKHW</sequence>
<dbReference type="InterPro" id="IPR007110">
    <property type="entry name" value="Ig-like_dom"/>
</dbReference>
<accession>A0A3P9N7S6</accession>
<evidence type="ECO:0000259" key="2">
    <source>
        <dbReference type="PROSITE" id="PS50835"/>
    </source>
</evidence>
<dbReference type="OMA" id="YKKRTQF"/>
<dbReference type="Ensembl" id="ENSPRET00000005651.1">
    <property type="protein sequence ID" value="ENSPREP00000005575.1"/>
    <property type="gene ID" value="ENSPREG00000003871.1"/>
</dbReference>
<reference evidence="3" key="2">
    <citation type="submission" date="2025-08" db="UniProtKB">
        <authorList>
            <consortium name="Ensembl"/>
        </authorList>
    </citation>
    <scope>IDENTIFICATION</scope>
    <source>
        <strain evidence="3">Guanapo</strain>
    </source>
</reference>
<dbReference type="InterPro" id="IPR013783">
    <property type="entry name" value="Ig-like_fold"/>
</dbReference>
<evidence type="ECO:0000256" key="1">
    <source>
        <dbReference type="SAM" id="MobiDB-lite"/>
    </source>
</evidence>
<feature type="domain" description="Ig-like" evidence="2">
    <location>
        <begin position="143"/>
        <end position="229"/>
    </location>
</feature>
<evidence type="ECO:0000313" key="3">
    <source>
        <dbReference type="Ensembl" id="ENSPREP00000005575.1"/>
    </source>
</evidence>
<dbReference type="PROSITE" id="PS50835">
    <property type="entry name" value="IG_LIKE"/>
    <property type="match status" value="1"/>
</dbReference>
<dbReference type="PANTHER" id="PTHR46484">
    <property type="entry name" value="SI:CH211-171H4.5-RELATED"/>
    <property type="match status" value="1"/>
</dbReference>
<organism evidence="3 4">
    <name type="scientific">Poecilia reticulata</name>
    <name type="common">Guppy</name>
    <name type="synonym">Acanthophacelus reticulatus</name>
    <dbReference type="NCBI Taxonomy" id="8081"/>
    <lineage>
        <taxon>Eukaryota</taxon>
        <taxon>Metazoa</taxon>
        <taxon>Chordata</taxon>
        <taxon>Craniata</taxon>
        <taxon>Vertebrata</taxon>
        <taxon>Euteleostomi</taxon>
        <taxon>Actinopterygii</taxon>
        <taxon>Neopterygii</taxon>
        <taxon>Teleostei</taxon>
        <taxon>Neoteleostei</taxon>
        <taxon>Acanthomorphata</taxon>
        <taxon>Ovalentaria</taxon>
        <taxon>Atherinomorphae</taxon>
        <taxon>Cyprinodontiformes</taxon>
        <taxon>Poeciliidae</taxon>
        <taxon>Poeciliinae</taxon>
        <taxon>Poecilia</taxon>
    </lineage>
</organism>
<dbReference type="Gene3D" id="2.60.40.10">
    <property type="entry name" value="Immunoglobulins"/>
    <property type="match status" value="2"/>
</dbReference>